<organism evidence="2 3">
    <name type="scientific">Mongoliibacter ruber</name>
    <dbReference type="NCBI Taxonomy" id="1750599"/>
    <lineage>
        <taxon>Bacteria</taxon>
        <taxon>Pseudomonadati</taxon>
        <taxon>Bacteroidota</taxon>
        <taxon>Cytophagia</taxon>
        <taxon>Cytophagales</taxon>
        <taxon>Cyclobacteriaceae</taxon>
        <taxon>Mongoliibacter</taxon>
    </lineage>
</organism>
<feature type="signal peptide" evidence="1">
    <location>
        <begin position="1"/>
        <end position="19"/>
    </location>
</feature>
<dbReference type="OrthoDB" id="1116801at2"/>
<evidence type="ECO:0000256" key="1">
    <source>
        <dbReference type="SAM" id="SignalP"/>
    </source>
</evidence>
<protein>
    <recommendedName>
        <fullName evidence="4">Lipoprotein</fullName>
    </recommendedName>
</protein>
<dbReference type="Proteomes" id="UP000238157">
    <property type="component" value="Unassembled WGS sequence"/>
</dbReference>
<keyword evidence="3" id="KW-1185">Reference proteome</keyword>
<dbReference type="AlphaFoldDB" id="A0A2T0WIH5"/>
<proteinExistence type="predicted"/>
<accession>A0A2T0WIH5</accession>
<dbReference type="RefSeq" id="WP_106134664.1">
    <property type="nucleotide sequence ID" value="NZ_PVTR01000009.1"/>
</dbReference>
<evidence type="ECO:0000313" key="2">
    <source>
        <dbReference type="EMBL" id="PRY86334.1"/>
    </source>
</evidence>
<comment type="caution">
    <text evidence="2">The sequence shown here is derived from an EMBL/GenBank/DDBJ whole genome shotgun (WGS) entry which is preliminary data.</text>
</comment>
<sequence length="202" mass="23608">MIKKFFSFILVLSIATSCASVRVTENRVVEEPRFYTSLLVVTSSGEIDYTAMTEDFFNESIKPNFNKLASTQFREQFQRSMKRNFKPTPMNFMEDFFEVQSDVSFEEYMEKLHNDNSRGILVVDQRAFWQNVRLVNGNMQVSENASYNCFLLDKDTLQIVWMGNFKVNGTVLSGYDVIHNHLTRKLVKRLEKQRLVAKLARP</sequence>
<dbReference type="PROSITE" id="PS51257">
    <property type="entry name" value="PROKAR_LIPOPROTEIN"/>
    <property type="match status" value="1"/>
</dbReference>
<evidence type="ECO:0008006" key="4">
    <source>
        <dbReference type="Google" id="ProtNLM"/>
    </source>
</evidence>
<evidence type="ECO:0000313" key="3">
    <source>
        <dbReference type="Proteomes" id="UP000238157"/>
    </source>
</evidence>
<gene>
    <name evidence="2" type="ORF">CLW00_109182</name>
</gene>
<dbReference type="EMBL" id="PVTR01000009">
    <property type="protein sequence ID" value="PRY86334.1"/>
    <property type="molecule type" value="Genomic_DNA"/>
</dbReference>
<name>A0A2T0WIH5_9BACT</name>
<feature type="chain" id="PRO_5015774173" description="Lipoprotein" evidence="1">
    <location>
        <begin position="20"/>
        <end position="202"/>
    </location>
</feature>
<keyword evidence="1" id="KW-0732">Signal</keyword>
<reference evidence="2 3" key="1">
    <citation type="submission" date="2018-03" db="EMBL/GenBank/DDBJ databases">
        <title>Genomic Encyclopedia of Archaeal and Bacterial Type Strains, Phase II (KMG-II): from individual species to whole genera.</title>
        <authorList>
            <person name="Goeker M."/>
        </authorList>
    </citation>
    <scope>NUCLEOTIDE SEQUENCE [LARGE SCALE GENOMIC DNA]</scope>
    <source>
        <strain evidence="2 3">DSM 27929</strain>
    </source>
</reference>